<evidence type="ECO:0000313" key="3">
    <source>
        <dbReference type="Proteomes" id="UP000027178"/>
    </source>
</evidence>
<dbReference type="EMBL" id="JNBY01000050">
    <property type="protein sequence ID" value="KDN87199.1"/>
    <property type="molecule type" value="Genomic_DNA"/>
</dbReference>
<organism evidence="2 3">
    <name type="scientific">Kitasatospora cheerisanensis KCTC 2395</name>
    <dbReference type="NCBI Taxonomy" id="1348663"/>
    <lineage>
        <taxon>Bacteria</taxon>
        <taxon>Bacillati</taxon>
        <taxon>Actinomycetota</taxon>
        <taxon>Actinomycetes</taxon>
        <taxon>Kitasatosporales</taxon>
        <taxon>Streptomycetaceae</taxon>
        <taxon>Kitasatospora</taxon>
    </lineage>
</organism>
<dbReference type="PROSITE" id="PS50853">
    <property type="entry name" value="FN3"/>
    <property type="match status" value="1"/>
</dbReference>
<evidence type="ECO:0000259" key="1">
    <source>
        <dbReference type="PROSITE" id="PS50853"/>
    </source>
</evidence>
<dbReference type="OrthoDB" id="4332701at2"/>
<sequence length="753" mass="80154">MHGAPALLPVIPAVRDFPGWQGGLASLGVAHPARALLPPGRIDAPPEFRVLDGLWFPVRGHRWRRADAGYLAELAADWRQSADPRAATVLALLGRAALALELDPMALRRLTLYRLAELADAEGGSAEEALRRLGVHPAEAAELAAATAARPRVDRAAAEGLWDVWADRRLDETGALLARLPGAPSGDQVLDAVRHHHRSELAGRDGLLREAAASARRGERVTAVRCCLRAARLDRADRRPLLELVRIAEADEHPPGSPRVRAEPTAAGVELSWTPAARRTPGGEPVGYQVLRLDATVRPPGVRAAEPVPLATVDRPELRDAAVPFGHRVRYAVVPVAAGRPVGAAALGPPVVVAPPPSALRLVPGRKAVALSWTAPAPAEEIRVVRTAPDGPARAEWTHPAGEGALVDRGVEPGPHRYALAAGYRAADGARVWSEEVTSAAVVERYPEQVASVRLAPGPDGTVTVEWPAPAHGRSALVAWPDGLPLPPPGEELPDVSRPEAAAAEQLGGGLLRAELAVAPRALNRCLLVTALGGRAVAGPGVVVDAVGGIERATAERTPDGRVRLAFGWPEPAVLTEVRWSQGGEQDHRVVARSSYLREGLVLPVDRRPCTVTLTPVGRVSADLVLSTPLELAVPARLRVAWRLERPPRLGRRRPWQLRLHTELPPAPDGELPWPCPDFLLVAAAGTVRPLRPEQGEELLRVPGAELADGLPHRAELDPHRIARPAVLRGFLVGPHAGAAELQDPDPDSLVVR</sequence>
<comment type="caution">
    <text evidence="2">The sequence shown here is derived from an EMBL/GenBank/DDBJ whole genome shotgun (WGS) entry which is preliminary data.</text>
</comment>
<reference evidence="2 3" key="1">
    <citation type="submission" date="2014-05" db="EMBL/GenBank/DDBJ databases">
        <title>Draft Genome Sequence of Kitasatospora cheerisanensis KCTC 2395.</title>
        <authorList>
            <person name="Nam D.H."/>
        </authorList>
    </citation>
    <scope>NUCLEOTIDE SEQUENCE [LARGE SCALE GENOMIC DNA]</scope>
    <source>
        <strain evidence="2 3">KCTC 2395</strain>
    </source>
</reference>
<dbReference type="eggNOG" id="ENOG5033PTE">
    <property type="taxonomic scope" value="Bacteria"/>
</dbReference>
<evidence type="ECO:0000313" key="2">
    <source>
        <dbReference type="EMBL" id="KDN87199.1"/>
    </source>
</evidence>
<accession>A0A066Z4Q8</accession>
<keyword evidence="3" id="KW-1185">Reference proteome</keyword>
<gene>
    <name evidence="2" type="ORF">KCH_12840</name>
</gene>
<feature type="domain" description="Fibronectin type-III" evidence="1">
    <location>
        <begin position="254"/>
        <end position="356"/>
    </location>
</feature>
<dbReference type="RefSeq" id="WP_035859785.1">
    <property type="nucleotide sequence ID" value="NZ_KK853997.1"/>
</dbReference>
<name>A0A066Z4Q8_9ACTN</name>
<dbReference type="HOGENOM" id="CLU_392739_0_0_11"/>
<proteinExistence type="predicted"/>
<dbReference type="InterPro" id="IPR003961">
    <property type="entry name" value="FN3_dom"/>
</dbReference>
<dbReference type="PATRIC" id="fig|1348663.4.peg.1226"/>
<dbReference type="AlphaFoldDB" id="A0A066Z4Q8"/>
<protein>
    <recommendedName>
        <fullName evidence="1">Fibronectin type-III domain-containing protein</fullName>
    </recommendedName>
</protein>
<dbReference type="Proteomes" id="UP000027178">
    <property type="component" value="Unassembled WGS sequence"/>
</dbReference>